<dbReference type="AlphaFoldDB" id="A0A1M6QX03"/>
<dbReference type="Gene3D" id="3.30.565.60">
    <property type="match status" value="1"/>
</dbReference>
<dbReference type="PANTHER" id="PTHR30595">
    <property type="entry name" value="GLPR-RELATED TRANSCRIPTIONAL REPRESSOR"/>
    <property type="match status" value="1"/>
</dbReference>
<keyword evidence="2" id="KW-0067">ATP-binding</keyword>
<dbReference type="Pfam" id="PF04326">
    <property type="entry name" value="SLFN_AlbA_2"/>
    <property type="match status" value="1"/>
</dbReference>
<evidence type="ECO:0000259" key="1">
    <source>
        <dbReference type="Pfam" id="PF04326"/>
    </source>
</evidence>
<dbReference type="Proteomes" id="UP000184275">
    <property type="component" value="Unassembled WGS sequence"/>
</dbReference>
<evidence type="ECO:0000313" key="3">
    <source>
        <dbReference type="Proteomes" id="UP000184275"/>
    </source>
</evidence>
<reference evidence="3" key="1">
    <citation type="submission" date="2016-11" db="EMBL/GenBank/DDBJ databases">
        <authorList>
            <person name="Varghese N."/>
            <person name="Submissions S."/>
        </authorList>
    </citation>
    <scope>NUCLEOTIDE SEQUENCE [LARGE SCALE GENOMIC DNA]</scope>
    <source>
        <strain evidence="3">UWOS</strain>
    </source>
</reference>
<gene>
    <name evidence="2" type="ORF">SAMN05720469_10328</name>
</gene>
<keyword evidence="2" id="KW-0547">Nucleotide-binding</keyword>
<dbReference type="InterPro" id="IPR007421">
    <property type="entry name" value="Schlafen_AlbA_2_dom"/>
</dbReference>
<dbReference type="InterPro" id="IPR038461">
    <property type="entry name" value="Schlafen_AlbA_2_dom_sf"/>
</dbReference>
<proteinExistence type="predicted"/>
<dbReference type="EMBL" id="FRAW01000003">
    <property type="protein sequence ID" value="SHK24618.1"/>
    <property type="molecule type" value="Genomic_DNA"/>
</dbReference>
<keyword evidence="2" id="KW-0378">Hydrolase</keyword>
<organism evidence="2 3">
    <name type="scientific">Fibrobacter intestinalis</name>
    <dbReference type="NCBI Taxonomy" id="28122"/>
    <lineage>
        <taxon>Bacteria</taxon>
        <taxon>Pseudomonadati</taxon>
        <taxon>Fibrobacterota</taxon>
        <taxon>Fibrobacteria</taxon>
        <taxon>Fibrobacterales</taxon>
        <taxon>Fibrobacteraceae</taxon>
        <taxon>Fibrobacter</taxon>
    </lineage>
</organism>
<sequence length="506" mass="57777">MRIEDILAMEESQTFDRKSVNIAPKDFSNHVCAFANADGGIIVVGISDKNRRIEGVDHREKDVNELLRVPMDFCSPTVPFAHELVECVDAKGKPNHVLVFHIEASPFVHENQAHDVYMRVGDKSKLLSYDDRLTLTLDKGLRSFEDFLVPDSCYEDIEESYLKEYLDLIGYSKSPREYLLQNKNFAKEKEGELQLSVAAILLFGKKPQSFFPRARVRFIRYEGTEEKFGAEMNVIKDVTFEGRILEQVRQAVAYIQTQIKERTYLTAGGIFTTELEYPEFVRTELVVNAVTHRDYSIRGTEIQIKMFDDHLVVESPGNLPSQVKINKIRNSHFARNSHIAEYLKDYKYVKDFGEGVDRMCREMEAQGLPKPEYKQDSFILKAIIRNSGYVLKKADFASEKVDFSPKKSDFSPKKVDFDLQKLNFEKIVDASTYNITMKRHMKAMIAEVGLQQVFGAKYVANSLKVSKTAAIGIIKKMFSLGVIKPVQGNGKGKYMLNQETSKDQNG</sequence>
<accession>A0A1M6QX03</accession>
<dbReference type="GO" id="GO:0004386">
    <property type="term" value="F:helicase activity"/>
    <property type="evidence" value="ECO:0007669"/>
    <property type="project" value="UniProtKB-KW"/>
</dbReference>
<evidence type="ECO:0000313" key="2">
    <source>
        <dbReference type="EMBL" id="SHK24618.1"/>
    </source>
</evidence>
<dbReference type="Pfam" id="PF13749">
    <property type="entry name" value="HATPase_c_4"/>
    <property type="match status" value="1"/>
</dbReference>
<feature type="domain" description="Schlafen AlbA-2" evidence="1">
    <location>
        <begin position="11"/>
        <end position="127"/>
    </location>
</feature>
<keyword evidence="3" id="KW-1185">Reference proteome</keyword>
<protein>
    <submittedName>
        <fullName evidence="2">ATP-dependent DNA helicase RecG</fullName>
    </submittedName>
</protein>
<dbReference type="PANTHER" id="PTHR30595:SF6">
    <property type="entry name" value="SCHLAFEN ALBA-2 DOMAIN-CONTAINING PROTEIN"/>
    <property type="match status" value="1"/>
</dbReference>
<keyword evidence="2" id="KW-0347">Helicase</keyword>
<dbReference type="InterPro" id="IPR038475">
    <property type="entry name" value="RecG_C_sf"/>
</dbReference>
<dbReference type="Gene3D" id="3.30.950.30">
    <property type="entry name" value="Schlafen, AAA domain"/>
    <property type="match status" value="1"/>
</dbReference>
<name>A0A1M6QX03_9BACT</name>